<dbReference type="SMART" id="SM00347">
    <property type="entry name" value="HTH_MARR"/>
    <property type="match status" value="1"/>
</dbReference>
<dbReference type="GO" id="GO:0006950">
    <property type="term" value="P:response to stress"/>
    <property type="evidence" value="ECO:0007669"/>
    <property type="project" value="TreeGrafter"/>
</dbReference>
<dbReference type="AlphaFoldDB" id="A0A840SLB9"/>
<dbReference type="EMBL" id="JACHFM010000001">
    <property type="protein sequence ID" value="MBB5220263.1"/>
    <property type="molecule type" value="Genomic_DNA"/>
</dbReference>
<reference evidence="2 3" key="1">
    <citation type="submission" date="2020-08" db="EMBL/GenBank/DDBJ databases">
        <title>Genomic Encyclopedia of Type Strains, Phase IV (KMG-IV): sequencing the most valuable type-strain genomes for metagenomic binning, comparative biology and taxonomic classification.</title>
        <authorList>
            <person name="Goeker M."/>
        </authorList>
    </citation>
    <scope>NUCLEOTIDE SEQUENCE [LARGE SCALE GENOMIC DNA]</scope>
    <source>
        <strain evidence="2 3">DSM 101730</strain>
    </source>
</reference>
<sequence>MARRSPEDMAEVVGGQATLELGPLADALGFHIRMAQTASFRGFQRSAGMNWLKPGWFTVLSLINDNPDITAVELGRATGRDKSTMTPLLRALEGQGLIARLGVPEDRRRHALRLTGAGTAALAQLAVHARQHEDSLESLAGADKAVVIRFLQRVMATYD</sequence>
<dbReference type="GO" id="GO:0003700">
    <property type="term" value="F:DNA-binding transcription factor activity"/>
    <property type="evidence" value="ECO:0007669"/>
    <property type="project" value="InterPro"/>
</dbReference>
<accession>A0A840SLB9</accession>
<dbReference type="GO" id="GO:0003677">
    <property type="term" value="F:DNA binding"/>
    <property type="evidence" value="ECO:0007669"/>
    <property type="project" value="UniProtKB-KW"/>
</dbReference>
<dbReference type="Gene3D" id="1.10.10.10">
    <property type="entry name" value="Winged helix-like DNA-binding domain superfamily/Winged helix DNA-binding domain"/>
    <property type="match status" value="1"/>
</dbReference>
<keyword evidence="2" id="KW-0238">DNA-binding</keyword>
<dbReference type="SUPFAM" id="SSF46785">
    <property type="entry name" value="Winged helix' DNA-binding domain"/>
    <property type="match status" value="1"/>
</dbReference>
<dbReference type="PROSITE" id="PS50995">
    <property type="entry name" value="HTH_MARR_2"/>
    <property type="match status" value="1"/>
</dbReference>
<protein>
    <submittedName>
        <fullName evidence="2">DNA-binding MarR family transcriptional regulator</fullName>
    </submittedName>
</protein>
<dbReference type="PANTHER" id="PTHR33164:SF43">
    <property type="entry name" value="HTH-TYPE TRANSCRIPTIONAL REPRESSOR YETL"/>
    <property type="match status" value="1"/>
</dbReference>
<gene>
    <name evidence="2" type="ORF">HNP73_000184</name>
</gene>
<dbReference type="PANTHER" id="PTHR33164">
    <property type="entry name" value="TRANSCRIPTIONAL REGULATOR, MARR FAMILY"/>
    <property type="match status" value="1"/>
</dbReference>
<dbReference type="Pfam" id="PF01047">
    <property type="entry name" value="MarR"/>
    <property type="match status" value="1"/>
</dbReference>
<dbReference type="RefSeq" id="WP_184146201.1">
    <property type="nucleotide sequence ID" value="NZ_JACHFM010000001.1"/>
</dbReference>
<comment type="caution">
    <text evidence="2">The sequence shown here is derived from an EMBL/GenBank/DDBJ whole genome shotgun (WGS) entry which is preliminary data.</text>
</comment>
<dbReference type="InterPro" id="IPR036390">
    <property type="entry name" value="WH_DNA-bd_sf"/>
</dbReference>
<proteinExistence type="predicted"/>
<dbReference type="InterPro" id="IPR000835">
    <property type="entry name" value="HTH_MarR-typ"/>
</dbReference>
<dbReference type="InterPro" id="IPR036388">
    <property type="entry name" value="WH-like_DNA-bd_sf"/>
</dbReference>
<organism evidence="2 3">
    <name type="scientific">Amaricoccus macauensis</name>
    <dbReference type="NCBI Taxonomy" id="57001"/>
    <lineage>
        <taxon>Bacteria</taxon>
        <taxon>Pseudomonadati</taxon>
        <taxon>Pseudomonadota</taxon>
        <taxon>Alphaproteobacteria</taxon>
        <taxon>Rhodobacterales</taxon>
        <taxon>Paracoccaceae</taxon>
        <taxon>Amaricoccus</taxon>
    </lineage>
</organism>
<keyword evidence="3" id="KW-1185">Reference proteome</keyword>
<dbReference type="Proteomes" id="UP000549457">
    <property type="component" value="Unassembled WGS sequence"/>
</dbReference>
<dbReference type="PRINTS" id="PR00598">
    <property type="entry name" value="HTHMARR"/>
</dbReference>
<evidence type="ECO:0000313" key="2">
    <source>
        <dbReference type="EMBL" id="MBB5220263.1"/>
    </source>
</evidence>
<dbReference type="InterPro" id="IPR039422">
    <property type="entry name" value="MarR/SlyA-like"/>
</dbReference>
<feature type="domain" description="HTH marR-type" evidence="1">
    <location>
        <begin position="25"/>
        <end position="156"/>
    </location>
</feature>
<evidence type="ECO:0000259" key="1">
    <source>
        <dbReference type="PROSITE" id="PS50995"/>
    </source>
</evidence>
<evidence type="ECO:0000313" key="3">
    <source>
        <dbReference type="Proteomes" id="UP000549457"/>
    </source>
</evidence>
<name>A0A840SLB9_9RHOB</name>